<evidence type="ECO:0000256" key="9">
    <source>
        <dbReference type="SAM" id="MobiDB-lite"/>
    </source>
</evidence>
<dbReference type="SUPFAM" id="SSF56672">
    <property type="entry name" value="DNA/RNA polymerases"/>
    <property type="match status" value="1"/>
</dbReference>
<evidence type="ECO:0000259" key="10">
    <source>
        <dbReference type="Pfam" id="PF17917"/>
    </source>
</evidence>
<dbReference type="Pfam" id="PF17917">
    <property type="entry name" value="RT_RNaseH"/>
    <property type="match status" value="1"/>
</dbReference>
<keyword evidence="3" id="KW-0548">Nucleotidyltransferase</keyword>
<dbReference type="Proteomes" id="UP000734854">
    <property type="component" value="Unassembled WGS sequence"/>
</dbReference>
<keyword evidence="4" id="KW-0540">Nuclease</keyword>
<reference evidence="11 12" key="1">
    <citation type="submission" date="2020-08" db="EMBL/GenBank/DDBJ databases">
        <title>Plant Genome Project.</title>
        <authorList>
            <person name="Zhang R.-G."/>
        </authorList>
    </citation>
    <scope>NUCLEOTIDE SEQUENCE [LARGE SCALE GENOMIC DNA]</scope>
    <source>
        <tissue evidence="11">Rhizome</tissue>
    </source>
</reference>
<evidence type="ECO:0000256" key="7">
    <source>
        <dbReference type="ARBA" id="ARBA00022801"/>
    </source>
</evidence>
<feature type="domain" description="Reverse transcriptase RNase H-like" evidence="10">
    <location>
        <begin position="111"/>
        <end position="208"/>
    </location>
</feature>
<evidence type="ECO:0000313" key="12">
    <source>
        <dbReference type="Proteomes" id="UP000734854"/>
    </source>
</evidence>
<dbReference type="GO" id="GO:0003964">
    <property type="term" value="F:RNA-directed DNA polymerase activity"/>
    <property type="evidence" value="ECO:0007669"/>
    <property type="project" value="UniProtKB-KW"/>
</dbReference>
<evidence type="ECO:0000256" key="4">
    <source>
        <dbReference type="ARBA" id="ARBA00022722"/>
    </source>
</evidence>
<feature type="region of interest" description="Disordered" evidence="9">
    <location>
        <begin position="295"/>
        <end position="328"/>
    </location>
</feature>
<dbReference type="AlphaFoldDB" id="A0A8J5KQ63"/>
<organism evidence="11 12">
    <name type="scientific">Zingiber officinale</name>
    <name type="common">Ginger</name>
    <name type="synonym">Amomum zingiber</name>
    <dbReference type="NCBI Taxonomy" id="94328"/>
    <lineage>
        <taxon>Eukaryota</taxon>
        <taxon>Viridiplantae</taxon>
        <taxon>Streptophyta</taxon>
        <taxon>Embryophyta</taxon>
        <taxon>Tracheophyta</taxon>
        <taxon>Spermatophyta</taxon>
        <taxon>Magnoliopsida</taxon>
        <taxon>Liliopsida</taxon>
        <taxon>Zingiberales</taxon>
        <taxon>Zingiberaceae</taxon>
        <taxon>Zingiber</taxon>
    </lineage>
</organism>
<evidence type="ECO:0000256" key="8">
    <source>
        <dbReference type="ARBA" id="ARBA00022918"/>
    </source>
</evidence>
<dbReference type="Gene3D" id="3.30.70.270">
    <property type="match status" value="1"/>
</dbReference>
<dbReference type="InterPro" id="IPR036397">
    <property type="entry name" value="RNaseH_sf"/>
</dbReference>
<dbReference type="GO" id="GO:0004190">
    <property type="term" value="F:aspartic-type endopeptidase activity"/>
    <property type="evidence" value="ECO:0007669"/>
    <property type="project" value="UniProtKB-KW"/>
</dbReference>
<dbReference type="PANTHER" id="PTHR33064:SF37">
    <property type="entry name" value="RIBONUCLEASE H"/>
    <property type="match status" value="1"/>
</dbReference>
<evidence type="ECO:0000256" key="3">
    <source>
        <dbReference type="ARBA" id="ARBA00022695"/>
    </source>
</evidence>
<keyword evidence="5" id="KW-0064">Aspartyl protease</keyword>
<dbReference type="GO" id="GO:0006508">
    <property type="term" value="P:proteolysis"/>
    <property type="evidence" value="ECO:0007669"/>
    <property type="project" value="UniProtKB-KW"/>
</dbReference>
<dbReference type="Gene3D" id="3.30.420.10">
    <property type="entry name" value="Ribonuclease H-like superfamily/Ribonuclease H"/>
    <property type="match status" value="1"/>
</dbReference>
<evidence type="ECO:0000313" key="11">
    <source>
        <dbReference type="EMBL" id="KAG6487144.1"/>
    </source>
</evidence>
<dbReference type="InterPro" id="IPR051320">
    <property type="entry name" value="Viral_Replic_Matur_Polypro"/>
</dbReference>
<accession>A0A8J5KQ63</accession>
<dbReference type="GO" id="GO:0004519">
    <property type="term" value="F:endonuclease activity"/>
    <property type="evidence" value="ECO:0007669"/>
    <property type="project" value="UniProtKB-KW"/>
</dbReference>
<keyword evidence="2" id="KW-0808">Transferase</keyword>
<gene>
    <name evidence="11" type="ORF">ZIOFF_055727</name>
</gene>
<dbReference type="InterPro" id="IPR043128">
    <property type="entry name" value="Rev_trsase/Diguanyl_cyclase"/>
</dbReference>
<evidence type="ECO:0000256" key="6">
    <source>
        <dbReference type="ARBA" id="ARBA00022759"/>
    </source>
</evidence>
<dbReference type="EMBL" id="JACMSC010000015">
    <property type="protein sequence ID" value="KAG6487144.1"/>
    <property type="molecule type" value="Genomic_DNA"/>
</dbReference>
<dbReference type="InterPro" id="IPR043502">
    <property type="entry name" value="DNA/RNA_pol_sf"/>
</dbReference>
<evidence type="ECO:0000256" key="1">
    <source>
        <dbReference type="ARBA" id="ARBA00022670"/>
    </source>
</evidence>
<dbReference type="InterPro" id="IPR041373">
    <property type="entry name" value="RT_RNaseH"/>
</dbReference>
<evidence type="ECO:0000256" key="5">
    <source>
        <dbReference type="ARBA" id="ARBA00022750"/>
    </source>
</evidence>
<sequence length="370" mass="41463">MKLGTPTIEFLGATIGESKIKLQTHIITKIADFKDQDLQTTKGLRSWLGLLNYARSYIPNLGKILGPLYSKTSPNGEKRMNTQDWALIKKVKGMIKKLPDLSIPPVKCYVLIETDGCMEGWGGVCKWKLQKHDSKAEERICAYASGKFSPPKATIDAEIYAVMNSLNSFKIYYLDKEKLLIRTDCQAIISFFNKSAQNNPSRVRWIAFTDFITGLSIPVQFQHIEGKDNILADALSRLLCVIIGPWNLSEKDLLILGQTEETLKQLSCKPSIAASRHLAGLITSWSNTKSWPSLAKAESSTQKNIRREPIWRTSNGQQQGTSSTASESLSLSAELKKTTLNSGVHKSRDFTSRMPSQLSPIQESNYWRPF</sequence>
<name>A0A8J5KQ63_ZINOF</name>
<proteinExistence type="predicted"/>
<keyword evidence="6" id="KW-0255">Endonuclease</keyword>
<keyword evidence="7" id="KW-0378">Hydrolase</keyword>
<comment type="caution">
    <text evidence="11">The sequence shown here is derived from an EMBL/GenBank/DDBJ whole genome shotgun (WGS) entry which is preliminary data.</text>
</comment>
<keyword evidence="12" id="KW-1185">Reference proteome</keyword>
<protein>
    <recommendedName>
        <fullName evidence="10">Reverse transcriptase RNase H-like domain-containing protein</fullName>
    </recommendedName>
</protein>
<dbReference type="PANTHER" id="PTHR33064">
    <property type="entry name" value="POL PROTEIN"/>
    <property type="match status" value="1"/>
</dbReference>
<keyword evidence="8" id="KW-0695">RNA-directed DNA polymerase</keyword>
<evidence type="ECO:0000256" key="2">
    <source>
        <dbReference type="ARBA" id="ARBA00022679"/>
    </source>
</evidence>
<dbReference type="GO" id="GO:0003676">
    <property type="term" value="F:nucleic acid binding"/>
    <property type="evidence" value="ECO:0007669"/>
    <property type="project" value="InterPro"/>
</dbReference>
<keyword evidence="1" id="KW-0645">Protease</keyword>